<evidence type="ECO:0000256" key="1">
    <source>
        <dbReference type="SAM" id="MobiDB-lite"/>
    </source>
</evidence>
<gene>
    <name evidence="2" type="ORF">M3P05_01750</name>
</gene>
<keyword evidence="3" id="KW-1185">Reference proteome</keyword>
<dbReference type="RefSeq" id="WP_249697514.1">
    <property type="nucleotide sequence ID" value="NZ_JAMFLX010000002.1"/>
</dbReference>
<organism evidence="2 3">
    <name type="scientific">Parendozoicomonas callyspongiae</name>
    <dbReference type="NCBI Taxonomy" id="2942213"/>
    <lineage>
        <taxon>Bacteria</taxon>
        <taxon>Pseudomonadati</taxon>
        <taxon>Pseudomonadota</taxon>
        <taxon>Gammaproteobacteria</taxon>
        <taxon>Oceanospirillales</taxon>
        <taxon>Endozoicomonadaceae</taxon>
        <taxon>Parendozoicomonas</taxon>
    </lineage>
</organism>
<comment type="caution">
    <text evidence="2">The sequence shown here is derived from an EMBL/GenBank/DDBJ whole genome shotgun (WGS) entry which is preliminary data.</text>
</comment>
<evidence type="ECO:0000313" key="3">
    <source>
        <dbReference type="Proteomes" id="UP001203338"/>
    </source>
</evidence>
<sequence>MATTNPTNPSSPTSQTMAGNPPPCEEGPPQAMELSPTAISTKIIQTERATPPPETPLTQRSVLQEERLKRKRKRNNCDECDVEDIIPSKLGCSVTKDSSEQFASQFDNIITYYEAAKTVLQEFQEIDSFIRQRGQFPAISFDMRENLVVAKESIDTTLARRHGRENHATLTSFPYFGYGLSKHIALIPVADINQFYELVEAYEKVLTALINSKPEEGCLARDKLADIIPLGEFEEVNMSDFLTRKTKCVADYLDPATIHNLVAKNIDFFRINPNQELLLNTLAHVRLFLESSIAELKKKPSHHIAANTLTIRCKNKILKMPQGRSETVAKKLEHMSTLISHIEKQEYDQAESLIKTDQLIDMIKELSLSEADDDE</sequence>
<accession>A0ABT0PBB5</accession>
<feature type="compositionally biased region" description="Low complexity" evidence="1">
    <location>
        <begin position="1"/>
        <end position="14"/>
    </location>
</feature>
<feature type="region of interest" description="Disordered" evidence="1">
    <location>
        <begin position="1"/>
        <end position="34"/>
    </location>
</feature>
<evidence type="ECO:0000313" key="2">
    <source>
        <dbReference type="EMBL" id="MCL6268677.1"/>
    </source>
</evidence>
<proteinExistence type="predicted"/>
<dbReference type="EMBL" id="JAMFLX010000002">
    <property type="protein sequence ID" value="MCL6268677.1"/>
    <property type="molecule type" value="Genomic_DNA"/>
</dbReference>
<reference evidence="2 3" key="1">
    <citation type="submission" date="2022-05" db="EMBL/GenBank/DDBJ databases">
        <authorList>
            <person name="Park J.-S."/>
        </authorList>
    </citation>
    <scope>NUCLEOTIDE SEQUENCE [LARGE SCALE GENOMIC DNA]</scope>
    <source>
        <strain evidence="2 3">2012CJ34-2</strain>
    </source>
</reference>
<name>A0ABT0PBB5_9GAMM</name>
<protein>
    <submittedName>
        <fullName evidence="2">Uncharacterized protein</fullName>
    </submittedName>
</protein>
<dbReference type="Proteomes" id="UP001203338">
    <property type="component" value="Unassembled WGS sequence"/>
</dbReference>